<comment type="similarity">
    <text evidence="1">Belongs to the eukaryotic ribosomal protein eL31 family.</text>
</comment>
<dbReference type="Gene3D" id="3.10.440.10">
    <property type="match status" value="1"/>
</dbReference>
<sequence>MTPTKWGVEKGPSALNAVVTREHTINIHKHIHGVSFKKHASQALREIQKFSMKETGPPDVHIDIKLNKVAWTRGITNVTYSSTQVCLFRNRSEDEDSPNKPYTLVTYLSVTTFKTPQRVNVDEN</sequence>
<gene>
    <name evidence="8" type="ORF">U0070_024033</name>
</gene>
<evidence type="ECO:0000256" key="4">
    <source>
        <dbReference type="ARBA" id="ARBA00023274"/>
    </source>
</evidence>
<organism evidence="8 9">
    <name type="scientific">Myodes glareolus</name>
    <name type="common">Bank vole</name>
    <name type="synonym">Clethrionomys glareolus</name>
    <dbReference type="NCBI Taxonomy" id="447135"/>
    <lineage>
        <taxon>Eukaryota</taxon>
        <taxon>Metazoa</taxon>
        <taxon>Chordata</taxon>
        <taxon>Craniata</taxon>
        <taxon>Vertebrata</taxon>
        <taxon>Euteleostomi</taxon>
        <taxon>Mammalia</taxon>
        <taxon>Eutheria</taxon>
        <taxon>Euarchontoglires</taxon>
        <taxon>Glires</taxon>
        <taxon>Rodentia</taxon>
        <taxon>Myomorpha</taxon>
        <taxon>Muroidea</taxon>
        <taxon>Cricetidae</taxon>
        <taxon>Arvicolinae</taxon>
        <taxon>Myodes</taxon>
    </lineage>
</organism>
<accession>A0AAW0I0D9</accession>
<dbReference type="InterPro" id="IPR023621">
    <property type="entry name" value="Ribosomal_eL31_dom_sf"/>
</dbReference>
<reference evidence="8 9" key="1">
    <citation type="journal article" date="2023" name="bioRxiv">
        <title>Conserved and derived expression patterns and positive selection on dental genes reveal complex evolutionary context of ever-growing rodent molars.</title>
        <authorList>
            <person name="Calamari Z.T."/>
            <person name="Song A."/>
            <person name="Cohen E."/>
            <person name="Akter M."/>
            <person name="Roy R.D."/>
            <person name="Hallikas O."/>
            <person name="Christensen M.M."/>
            <person name="Li P."/>
            <person name="Marangoni P."/>
            <person name="Jernvall J."/>
            <person name="Klein O.D."/>
        </authorList>
    </citation>
    <scope>NUCLEOTIDE SEQUENCE [LARGE SCALE GENOMIC DNA]</scope>
    <source>
        <strain evidence="8">V071</strain>
    </source>
</reference>
<dbReference type="InterPro" id="IPR000054">
    <property type="entry name" value="Ribosomal_eL31"/>
</dbReference>
<evidence type="ECO:0000256" key="7">
    <source>
        <dbReference type="ARBA" id="ARBA00035337"/>
    </source>
</evidence>
<dbReference type="PANTHER" id="PTHR10956:SF4">
    <property type="entry name" value="LARGE RIBOSOMAL SUBUNIT PROTEIN EL31"/>
    <property type="match status" value="1"/>
</dbReference>
<dbReference type="Pfam" id="PF01198">
    <property type="entry name" value="Ribosomal_L31e"/>
    <property type="match status" value="1"/>
</dbReference>
<evidence type="ECO:0000256" key="2">
    <source>
        <dbReference type="ARBA" id="ARBA00011133"/>
    </source>
</evidence>
<comment type="subunit">
    <text evidence="2">Component of the large ribosomal subunit.</text>
</comment>
<evidence type="ECO:0000313" key="8">
    <source>
        <dbReference type="EMBL" id="KAK7807855.1"/>
    </source>
</evidence>
<proteinExistence type="inferred from homology"/>
<evidence type="ECO:0000256" key="5">
    <source>
        <dbReference type="ARBA" id="ARBA00034092"/>
    </source>
</evidence>
<dbReference type="Proteomes" id="UP001488838">
    <property type="component" value="Unassembled WGS sequence"/>
</dbReference>
<evidence type="ECO:0000313" key="9">
    <source>
        <dbReference type="Proteomes" id="UP001488838"/>
    </source>
</evidence>
<name>A0AAW0I0D9_MYOGA</name>
<comment type="caution">
    <text evidence="8">The sequence shown here is derived from an EMBL/GenBank/DDBJ whole genome shotgun (WGS) entry which is preliminary data.</text>
</comment>
<dbReference type="GO" id="GO:0002181">
    <property type="term" value="P:cytoplasmic translation"/>
    <property type="evidence" value="ECO:0007669"/>
    <property type="project" value="TreeGrafter"/>
</dbReference>
<evidence type="ECO:0000256" key="6">
    <source>
        <dbReference type="ARBA" id="ARBA00035230"/>
    </source>
</evidence>
<dbReference type="SMART" id="SM01380">
    <property type="entry name" value="Ribosomal_L31e"/>
    <property type="match status" value="1"/>
</dbReference>
<evidence type="ECO:0000256" key="3">
    <source>
        <dbReference type="ARBA" id="ARBA00022980"/>
    </source>
</evidence>
<keyword evidence="3" id="KW-0689">Ribosomal protein</keyword>
<dbReference type="EMBL" id="JBBHLL010000258">
    <property type="protein sequence ID" value="KAK7807855.1"/>
    <property type="molecule type" value="Genomic_DNA"/>
</dbReference>
<evidence type="ECO:0000256" key="1">
    <source>
        <dbReference type="ARBA" id="ARBA00010808"/>
    </source>
</evidence>
<comment type="function">
    <text evidence="5">Component of the large ribosomal subunit. The ribosome is a large ribonucleoprotein complex responsible for the synthesis of proteins in the cell.</text>
</comment>
<dbReference type="GO" id="GO:0022625">
    <property type="term" value="C:cytosolic large ribosomal subunit"/>
    <property type="evidence" value="ECO:0007669"/>
    <property type="project" value="TreeGrafter"/>
</dbReference>
<dbReference type="FunFam" id="3.10.440.10:FF:000001">
    <property type="entry name" value="60S ribosomal protein L31"/>
    <property type="match status" value="1"/>
</dbReference>
<dbReference type="PANTHER" id="PTHR10956">
    <property type="entry name" value="60S RIBOSOMAL PROTEIN L31"/>
    <property type="match status" value="1"/>
</dbReference>
<dbReference type="GO" id="GO:0003735">
    <property type="term" value="F:structural constituent of ribosome"/>
    <property type="evidence" value="ECO:0007669"/>
    <property type="project" value="InterPro"/>
</dbReference>
<dbReference type="SUPFAM" id="SSF54575">
    <property type="entry name" value="Ribosomal protein L31e"/>
    <property type="match status" value="1"/>
</dbReference>
<protein>
    <recommendedName>
        <fullName evidence="6">Large ribosomal subunit protein eL31</fullName>
    </recommendedName>
    <alternativeName>
        <fullName evidence="7">60S ribosomal protein L31</fullName>
    </alternativeName>
</protein>
<dbReference type="AlphaFoldDB" id="A0AAW0I0D9"/>
<keyword evidence="9" id="KW-1185">Reference proteome</keyword>
<keyword evidence="4" id="KW-0687">Ribonucleoprotein</keyword>